<feature type="transmembrane region" description="Helical" evidence="1">
    <location>
        <begin position="28"/>
        <end position="49"/>
    </location>
</feature>
<dbReference type="EMBL" id="PTJD01000017">
    <property type="protein sequence ID" value="PPK92102.1"/>
    <property type="molecule type" value="Genomic_DNA"/>
</dbReference>
<accession>A0A2S6ID06</accession>
<keyword evidence="3" id="KW-1185">Reference proteome</keyword>
<protein>
    <submittedName>
        <fullName evidence="2">Uncharacterized protein DUF4383</fullName>
    </submittedName>
</protein>
<feature type="transmembrane region" description="Helical" evidence="1">
    <location>
        <begin position="132"/>
        <end position="149"/>
    </location>
</feature>
<reference evidence="2 3" key="1">
    <citation type="submission" date="2018-02" db="EMBL/GenBank/DDBJ databases">
        <title>Genomic Encyclopedia of Archaeal and Bacterial Type Strains, Phase II (KMG-II): from individual species to whole genera.</title>
        <authorList>
            <person name="Goeker M."/>
        </authorList>
    </citation>
    <scope>NUCLEOTIDE SEQUENCE [LARGE SCALE GENOMIC DNA]</scope>
    <source>
        <strain evidence="2 3">DSM 22857</strain>
    </source>
</reference>
<comment type="caution">
    <text evidence="2">The sequence shown here is derived from an EMBL/GenBank/DDBJ whole genome shotgun (WGS) entry which is preliminary data.</text>
</comment>
<name>A0A2S6ID06_9ACTN</name>
<gene>
    <name evidence="2" type="ORF">CLV92_11767</name>
</gene>
<keyword evidence="1" id="KW-1133">Transmembrane helix</keyword>
<dbReference type="Pfam" id="PF14325">
    <property type="entry name" value="DUF4383"/>
    <property type="match status" value="1"/>
</dbReference>
<sequence>MQGMDDRAAVAAAPTTHGPSPLRTAARLVGAVFLIVGVLGFVPGITVGHEHLRFAGVESEAFLLGLFQVSVLHNSLHLLYGIAGFIFASTASAAHKYLILGGMGYLILAIIGMSWNFNRDPNFIPVNGWDDALHTVLGIGMIGLGYLAYRKHRSVYGPF</sequence>
<proteinExistence type="predicted"/>
<dbReference type="Proteomes" id="UP000239485">
    <property type="component" value="Unassembled WGS sequence"/>
</dbReference>
<organism evidence="2 3">
    <name type="scientific">Kineococcus xinjiangensis</name>
    <dbReference type="NCBI Taxonomy" id="512762"/>
    <lineage>
        <taxon>Bacteria</taxon>
        <taxon>Bacillati</taxon>
        <taxon>Actinomycetota</taxon>
        <taxon>Actinomycetes</taxon>
        <taxon>Kineosporiales</taxon>
        <taxon>Kineosporiaceae</taxon>
        <taxon>Kineococcus</taxon>
    </lineage>
</organism>
<feature type="transmembrane region" description="Helical" evidence="1">
    <location>
        <begin position="61"/>
        <end position="85"/>
    </location>
</feature>
<evidence type="ECO:0000256" key="1">
    <source>
        <dbReference type="SAM" id="Phobius"/>
    </source>
</evidence>
<feature type="transmembrane region" description="Helical" evidence="1">
    <location>
        <begin position="97"/>
        <end position="117"/>
    </location>
</feature>
<evidence type="ECO:0000313" key="3">
    <source>
        <dbReference type="Proteomes" id="UP000239485"/>
    </source>
</evidence>
<evidence type="ECO:0000313" key="2">
    <source>
        <dbReference type="EMBL" id="PPK92102.1"/>
    </source>
</evidence>
<keyword evidence="1" id="KW-0812">Transmembrane</keyword>
<dbReference type="AlphaFoldDB" id="A0A2S6ID06"/>
<keyword evidence="1" id="KW-0472">Membrane</keyword>